<accession>A0A1F7XCA6</accession>
<sequence length="286" mass="33179">MTFPKRSAIFWHNLAKEDEMVKNPLVSFVVVTHDRPFELVKKRIIKSIACQNYSNKELIIIGEDRPSVQQLADEVQKKLKFEQVRWKNIPRSKKETEKCIWERVAVCRNAGISLAHGEFISCQDDDNELENDFTSSLLKIINSKTEDAAWSYRKAVMPDGSPFLGNFFPWVDNDPIRRRILYQIWKDARIFQPGSDIIRDQLCAKRNSEQFSTVDPNEWLVRASVFRQIPYRERYNYLAISYNITFDDLWNIDICNAGVNAVCSKKVGLIYYLGGLSNTIPDSGQI</sequence>
<reference evidence="2 3" key="1">
    <citation type="journal article" date="2016" name="Nat. Commun.">
        <title>Thousands of microbial genomes shed light on interconnected biogeochemical processes in an aquifer system.</title>
        <authorList>
            <person name="Anantharaman K."/>
            <person name="Brown C.T."/>
            <person name="Hug L.A."/>
            <person name="Sharon I."/>
            <person name="Castelle C.J."/>
            <person name="Probst A.J."/>
            <person name="Thomas B.C."/>
            <person name="Singh A."/>
            <person name="Wilkins M.J."/>
            <person name="Karaoz U."/>
            <person name="Brodie E.L."/>
            <person name="Williams K.H."/>
            <person name="Hubbard S.S."/>
            <person name="Banfield J.F."/>
        </authorList>
    </citation>
    <scope>NUCLEOTIDE SEQUENCE [LARGE SCALE GENOMIC DNA]</scope>
</reference>
<name>A0A1F7XCA6_9BACT</name>
<gene>
    <name evidence="2" type="ORF">A2V80_01680</name>
</gene>
<evidence type="ECO:0000313" key="2">
    <source>
        <dbReference type="EMBL" id="OGM12636.1"/>
    </source>
</evidence>
<dbReference type="PANTHER" id="PTHR22916:SF3">
    <property type="entry name" value="UDP-GLCNAC:BETAGAL BETA-1,3-N-ACETYLGLUCOSAMINYLTRANSFERASE-LIKE PROTEIN 1"/>
    <property type="match status" value="1"/>
</dbReference>
<dbReference type="EMBL" id="MGFU01000020">
    <property type="protein sequence ID" value="OGM12636.1"/>
    <property type="molecule type" value="Genomic_DNA"/>
</dbReference>
<evidence type="ECO:0000259" key="1">
    <source>
        <dbReference type="Pfam" id="PF00535"/>
    </source>
</evidence>
<dbReference type="SUPFAM" id="SSF53448">
    <property type="entry name" value="Nucleotide-diphospho-sugar transferases"/>
    <property type="match status" value="1"/>
</dbReference>
<proteinExistence type="predicted"/>
<dbReference type="CDD" id="cd00761">
    <property type="entry name" value="Glyco_tranf_GTA_type"/>
    <property type="match status" value="1"/>
</dbReference>
<dbReference type="InterPro" id="IPR029044">
    <property type="entry name" value="Nucleotide-diphossugar_trans"/>
</dbReference>
<comment type="caution">
    <text evidence="2">The sequence shown here is derived from an EMBL/GenBank/DDBJ whole genome shotgun (WGS) entry which is preliminary data.</text>
</comment>
<dbReference type="GO" id="GO:0016758">
    <property type="term" value="F:hexosyltransferase activity"/>
    <property type="evidence" value="ECO:0007669"/>
    <property type="project" value="UniProtKB-ARBA"/>
</dbReference>
<feature type="domain" description="Glycosyltransferase 2-like" evidence="1">
    <location>
        <begin position="27"/>
        <end position="153"/>
    </location>
</feature>
<dbReference type="PANTHER" id="PTHR22916">
    <property type="entry name" value="GLYCOSYLTRANSFERASE"/>
    <property type="match status" value="1"/>
</dbReference>
<dbReference type="Gene3D" id="3.90.550.10">
    <property type="entry name" value="Spore Coat Polysaccharide Biosynthesis Protein SpsA, Chain A"/>
    <property type="match status" value="1"/>
</dbReference>
<organism evidence="2 3">
    <name type="scientific">Candidatus Woesebacteria bacterium RBG_16_39_8b</name>
    <dbReference type="NCBI Taxonomy" id="1802482"/>
    <lineage>
        <taxon>Bacteria</taxon>
        <taxon>Candidatus Woeseibacteriota</taxon>
    </lineage>
</organism>
<evidence type="ECO:0000313" key="3">
    <source>
        <dbReference type="Proteomes" id="UP000179013"/>
    </source>
</evidence>
<dbReference type="Pfam" id="PF00535">
    <property type="entry name" value="Glycos_transf_2"/>
    <property type="match status" value="1"/>
</dbReference>
<dbReference type="InterPro" id="IPR001173">
    <property type="entry name" value="Glyco_trans_2-like"/>
</dbReference>
<dbReference type="AlphaFoldDB" id="A0A1F7XCA6"/>
<protein>
    <recommendedName>
        <fullName evidence="1">Glycosyltransferase 2-like domain-containing protein</fullName>
    </recommendedName>
</protein>
<dbReference type="Proteomes" id="UP000179013">
    <property type="component" value="Unassembled WGS sequence"/>
</dbReference>